<protein>
    <submittedName>
        <fullName evidence="2">Type IV secretory pathway, VirB4 component</fullName>
    </submittedName>
</protein>
<dbReference type="PANTHER" id="PTHR30121">
    <property type="entry name" value="UNCHARACTERIZED PROTEIN YJGR-RELATED"/>
    <property type="match status" value="1"/>
</dbReference>
<gene>
    <name evidence="2" type="ORF">LFTS_01465</name>
</gene>
<feature type="domain" description="TraG P-loop" evidence="1">
    <location>
        <begin position="470"/>
        <end position="538"/>
    </location>
</feature>
<reference evidence="2" key="1">
    <citation type="submission" date="2017-12" db="EMBL/GenBank/DDBJ databases">
        <authorList>
            <consortium name="SysMetEx"/>
        </authorList>
    </citation>
    <scope>NUCLEOTIDE SEQUENCE</scope>
    <source>
        <strain evidence="2">Pb_238</strain>
    </source>
</reference>
<dbReference type="Gene3D" id="1.10.8.730">
    <property type="match status" value="1"/>
</dbReference>
<dbReference type="SUPFAM" id="SSF52540">
    <property type="entry name" value="P-loop containing nucleoside triphosphate hydrolases"/>
    <property type="match status" value="1"/>
</dbReference>
<dbReference type="CDD" id="cd01127">
    <property type="entry name" value="TrwB_TraG_TraD_VirD4"/>
    <property type="match status" value="1"/>
</dbReference>
<accession>A0A2I2MI61</accession>
<proteinExistence type="predicted"/>
<name>A0A2I2MI61_9BACT</name>
<dbReference type="InterPro" id="IPR043964">
    <property type="entry name" value="P-loop_TraG"/>
</dbReference>
<dbReference type="Pfam" id="PF19044">
    <property type="entry name" value="P-loop_TraG"/>
    <property type="match status" value="2"/>
</dbReference>
<dbReference type="InterPro" id="IPR051162">
    <property type="entry name" value="T4SS_component"/>
</dbReference>
<dbReference type="InterPro" id="IPR027417">
    <property type="entry name" value="P-loop_NTPase"/>
</dbReference>
<dbReference type="Gene3D" id="3.40.50.300">
    <property type="entry name" value="P-loop containing nucleotide triphosphate hydrolases"/>
    <property type="match status" value="1"/>
</dbReference>
<sequence length="850" mass="96799" precursor="true">MFGGRPLKRKEGRLNGMFEKILRSSPPVSRAFDLWGEEAGAVYGTRERYALLYHLSGVNLFVRPDSAVEQVYQGLRRFLHHLPEGWGLQFRVRTRVGVPANGDVLAPRWCREPLDGKSSSREEDPATWYLRDRQHHFLSRTLRTRELTLALISFPDKEKIRVRPSFYPRRESFGRPSQFLRRTHEKRMSGLLETGALLEQLFPGCGIEAERMNGTRVREYLSAILNPSLPSRLWTPAPDPRMTLSEELAHTSFTETPTGLVARHPDGGTLYGRMQSLRSWPPDPDRDTLALFLEEADFSHDLVLNLWKPPRKKTLDAVQSHMTVSRFLGLLLPGRSYRLENDQRQRERFLEAAFEDDREGGDPFSVNLCLSFWSDREEDLTEMGQEVFRAYSGVPGTVLAHEPYRQWPLFLSGLPLQTDASDRWETILSGPLPLFLPIWDKAPDDEKPWFWSHSHLDEGVGLDFWNPFHPNHNGLILGSSGSGKSFASKMLLGQFLSEDEKHEAIVVESGEDFERFCRFFGGRYIKIALGGSFSLNPFPERFRLLAGGKNVDRYDPDMLGLLGSVLETFLTPSFPVGPLHRRILLACVETVYDRLEDDKRRPVLSMLAQELLSFRGKDREDETLSYAMGKVLESWATGIYQDLVNHPGGFDYTERLVAFDLSALDSHGALKGIVFAFIGSLSLFRLREGGADRKLYLVFDEAHRILRELKGTEFLSNLYRTVRKWGGGVVAITQSPADLLEEELAAGLLNNTFWTWVFSLANGHERLAELGFDEREQGLVHSLESVRGVFSEGYLRIGAEGRILRLEAFPLAFWLGARSPEEDRTFREAAEKQGGFLEGLRFLCQQGEPR</sequence>
<dbReference type="AlphaFoldDB" id="A0A2I2MI61"/>
<organism evidence="2">
    <name type="scientific">Leptospirillum ferriphilum</name>
    <dbReference type="NCBI Taxonomy" id="178606"/>
    <lineage>
        <taxon>Bacteria</taxon>
        <taxon>Pseudomonadati</taxon>
        <taxon>Nitrospirota</taxon>
        <taxon>Nitrospiria</taxon>
        <taxon>Nitrospirales</taxon>
        <taxon>Nitrospiraceae</taxon>
        <taxon>Leptospirillum</taxon>
    </lineage>
</organism>
<feature type="domain" description="TraG P-loop" evidence="1">
    <location>
        <begin position="631"/>
        <end position="757"/>
    </location>
</feature>
<evidence type="ECO:0000313" key="2">
    <source>
        <dbReference type="EMBL" id="SOU92830.1"/>
    </source>
</evidence>
<dbReference type="EMBL" id="LT966316">
    <property type="protein sequence ID" value="SOU92830.1"/>
    <property type="molecule type" value="Genomic_DNA"/>
</dbReference>
<evidence type="ECO:0000259" key="1">
    <source>
        <dbReference type="Pfam" id="PF19044"/>
    </source>
</evidence>
<dbReference type="PANTHER" id="PTHR30121:SF6">
    <property type="entry name" value="SLR6007 PROTEIN"/>
    <property type="match status" value="1"/>
</dbReference>